<reference evidence="6" key="1">
    <citation type="submission" date="2019-08" db="EMBL/GenBank/DDBJ databases">
        <authorList>
            <person name="Kucharzyk K."/>
            <person name="Murdoch R.W."/>
            <person name="Higgins S."/>
            <person name="Loffler F."/>
        </authorList>
    </citation>
    <scope>NUCLEOTIDE SEQUENCE</scope>
</reference>
<keyword evidence="3 4" id="KW-0472">Membrane</keyword>
<dbReference type="PANTHER" id="PTHR14097">
    <property type="entry name" value="OXIDOREDUCTASE HTATIP2"/>
    <property type="match status" value="1"/>
</dbReference>
<name>A0A644U848_9ZZZZ</name>
<keyword evidence="2" id="KW-0496">Mitochondrion</keyword>
<evidence type="ECO:0000259" key="5">
    <source>
        <dbReference type="Pfam" id="PF01370"/>
    </source>
</evidence>
<evidence type="ECO:0000256" key="2">
    <source>
        <dbReference type="ARBA" id="ARBA00023128"/>
    </source>
</evidence>
<dbReference type="GO" id="GO:0016020">
    <property type="term" value="C:membrane"/>
    <property type="evidence" value="ECO:0007669"/>
    <property type="project" value="UniProtKB-SubCell"/>
</dbReference>
<proteinExistence type="predicted"/>
<dbReference type="InterPro" id="IPR036291">
    <property type="entry name" value="NAD(P)-bd_dom_sf"/>
</dbReference>
<dbReference type="Pfam" id="PF01370">
    <property type="entry name" value="Epimerase"/>
    <property type="match status" value="1"/>
</dbReference>
<accession>A0A644U848</accession>
<dbReference type="CDD" id="cd05250">
    <property type="entry name" value="CC3_like_SDR_a"/>
    <property type="match status" value="1"/>
</dbReference>
<sequence>MDDQDKSALLFGATGLVGSNLLHILLKSPRYSCVTIITRKNVLVSHPKLNQIIVADFSALGDEKISCVYKVDDVFCCLGTTIKKAGSRERFWQVDYKYPLIAARQAQQCGAAQFLVVSAIGADPKSMFFYNRVKGELETALAQINFPSLHIFQPSLLLGKRQEYRLGETVGAYASKLVSPFLVGGLKKYQPIAASAVAYAMHQAASSETPGVNIHNSAQIAEVIRQCKEGFA</sequence>
<evidence type="ECO:0000256" key="4">
    <source>
        <dbReference type="SAM" id="Phobius"/>
    </source>
</evidence>
<dbReference type="Gene3D" id="3.40.50.720">
    <property type="entry name" value="NAD(P)-binding Rossmann-like Domain"/>
    <property type="match status" value="1"/>
</dbReference>
<comment type="caution">
    <text evidence="6">The sequence shown here is derived from an EMBL/GenBank/DDBJ whole genome shotgun (WGS) entry which is preliminary data.</text>
</comment>
<keyword evidence="4" id="KW-0812">Transmembrane</keyword>
<evidence type="ECO:0000256" key="1">
    <source>
        <dbReference type="ARBA" id="ARBA00004370"/>
    </source>
</evidence>
<dbReference type="PANTHER" id="PTHR14097:SF7">
    <property type="entry name" value="OXIDOREDUCTASE HTATIP2"/>
    <property type="match status" value="1"/>
</dbReference>
<dbReference type="EMBL" id="VSSQ01000085">
    <property type="protein sequence ID" value="MPL75126.1"/>
    <property type="molecule type" value="Genomic_DNA"/>
</dbReference>
<keyword evidence="4" id="KW-1133">Transmembrane helix</keyword>
<evidence type="ECO:0000256" key="3">
    <source>
        <dbReference type="ARBA" id="ARBA00023136"/>
    </source>
</evidence>
<dbReference type="AlphaFoldDB" id="A0A644U848"/>
<feature type="transmembrane region" description="Helical" evidence="4">
    <location>
        <begin position="7"/>
        <end position="26"/>
    </location>
</feature>
<dbReference type="SUPFAM" id="SSF51735">
    <property type="entry name" value="NAD(P)-binding Rossmann-fold domains"/>
    <property type="match status" value="1"/>
</dbReference>
<gene>
    <name evidence="6" type="ORF">SDC9_20947</name>
</gene>
<evidence type="ECO:0000313" key="6">
    <source>
        <dbReference type="EMBL" id="MPL75126.1"/>
    </source>
</evidence>
<organism evidence="6">
    <name type="scientific">bioreactor metagenome</name>
    <dbReference type="NCBI Taxonomy" id="1076179"/>
    <lineage>
        <taxon>unclassified sequences</taxon>
        <taxon>metagenomes</taxon>
        <taxon>ecological metagenomes</taxon>
    </lineage>
</organism>
<feature type="domain" description="NAD-dependent epimerase/dehydratase" evidence="5">
    <location>
        <begin position="9"/>
        <end position="119"/>
    </location>
</feature>
<comment type="subcellular location">
    <subcellularLocation>
        <location evidence="1">Membrane</location>
    </subcellularLocation>
</comment>
<protein>
    <recommendedName>
        <fullName evidence="5">NAD-dependent epimerase/dehydratase domain-containing protein</fullName>
    </recommendedName>
</protein>
<dbReference type="InterPro" id="IPR001509">
    <property type="entry name" value="Epimerase_deHydtase"/>
</dbReference>